<dbReference type="AlphaFoldDB" id="F2R8D3"/>
<organism evidence="3 4">
    <name type="scientific">Streptomyces venezuelae (strain ATCC 10712 / CBS 650.69 / DSM 40230 / JCM 4526 / NBRC 13096 / PD 04745)</name>
    <dbReference type="NCBI Taxonomy" id="953739"/>
    <lineage>
        <taxon>Bacteria</taxon>
        <taxon>Bacillati</taxon>
        <taxon>Actinomycetota</taxon>
        <taxon>Actinomycetes</taxon>
        <taxon>Kitasatosporales</taxon>
        <taxon>Streptomycetaceae</taxon>
        <taxon>Streptomyces</taxon>
    </lineage>
</organism>
<protein>
    <recommendedName>
        <fullName evidence="5">Vegetative cell wall protein gp1</fullName>
    </recommendedName>
</protein>
<feature type="transmembrane region" description="Helical" evidence="2">
    <location>
        <begin position="266"/>
        <end position="290"/>
    </location>
</feature>
<keyword evidence="2" id="KW-1133">Transmembrane helix</keyword>
<feature type="transmembrane region" description="Helical" evidence="2">
    <location>
        <begin position="32"/>
        <end position="53"/>
    </location>
</feature>
<name>F2R8D3_STRVP</name>
<feature type="region of interest" description="Disordered" evidence="1">
    <location>
        <begin position="166"/>
        <end position="189"/>
    </location>
</feature>
<keyword evidence="4" id="KW-1185">Reference proteome</keyword>
<dbReference type="HOGENOM" id="CLU_069624_0_0_11"/>
<keyword evidence="2" id="KW-0812">Transmembrane</keyword>
<dbReference type="STRING" id="953739.SVEN_0564"/>
<sequence>MRAVRRPAAPGQVGWGVTTFLATLGGKLADTWVSLLVLPGLLYLAVLSAAPVLGHRHALDHGLLTARIDALADDPAAHAPGTVIVFGVLLLVAAAGVSRLTAALGAGVERLWLGDWPAALRPASRALTRRRATRWAAADAAHRRAVAATALRFAAESRGEPALEPALDVAGPDAAGSEGPGHPDPAADTVGLNDARNRIALTRPARPTWMGDRLLAADARVHRTYRIDLTSAWPRLWLLLSDTAHAEVRAARSALTAAARRAAWGLLYLLPALWWWPAALIAVVTWGGAWRQGRVAVHEFAELVESAVDLHGRDLATALGIPCEEQLTATTGLAITRTLRKGT</sequence>
<evidence type="ECO:0000256" key="2">
    <source>
        <dbReference type="SAM" id="Phobius"/>
    </source>
</evidence>
<gene>
    <name evidence="3" type="ordered locus">SVEN_0564</name>
</gene>
<dbReference type="KEGG" id="sve:SVEN_0564"/>
<dbReference type="EMBL" id="FR845719">
    <property type="protein sequence ID" value="CCA53851.1"/>
    <property type="molecule type" value="Genomic_DNA"/>
</dbReference>
<proteinExistence type="predicted"/>
<evidence type="ECO:0000256" key="1">
    <source>
        <dbReference type="SAM" id="MobiDB-lite"/>
    </source>
</evidence>
<feature type="transmembrane region" description="Helical" evidence="2">
    <location>
        <begin position="83"/>
        <end position="102"/>
    </location>
</feature>
<dbReference type="Proteomes" id="UP000006854">
    <property type="component" value="Chromosome"/>
</dbReference>
<reference evidence="3 4" key="1">
    <citation type="journal article" date="2011" name="BMC Genomics">
        <title>Genome-wide analysis of the role of GlnR in Streptomyces venezuelae provides new insights into global nitrogen regulation in actinomycetes.</title>
        <authorList>
            <person name="Pullan S.T."/>
            <person name="Bibb M.J."/>
            <person name="Merrick M."/>
        </authorList>
    </citation>
    <scope>NUCLEOTIDE SEQUENCE [LARGE SCALE GENOMIC DNA]</scope>
    <source>
        <strain evidence="4">ATCC 10712 / CBS 650.69 / DSM 40230 / JCM 4526 / NBRC 13096 / PD 04745</strain>
    </source>
</reference>
<keyword evidence="2" id="KW-0472">Membrane</keyword>
<dbReference type="eggNOG" id="ENOG502ZAT2">
    <property type="taxonomic scope" value="Bacteria"/>
</dbReference>
<evidence type="ECO:0008006" key="5">
    <source>
        <dbReference type="Google" id="ProtNLM"/>
    </source>
</evidence>
<evidence type="ECO:0000313" key="3">
    <source>
        <dbReference type="EMBL" id="CCA53851.1"/>
    </source>
</evidence>
<accession>F2R8D3</accession>
<dbReference type="PATRIC" id="fig|953739.5.peg.745"/>
<evidence type="ECO:0000313" key="4">
    <source>
        <dbReference type="Proteomes" id="UP000006854"/>
    </source>
</evidence>